<comment type="caution">
    <text evidence="2">The sequence shown here is derived from an EMBL/GenBank/DDBJ whole genome shotgun (WGS) entry which is preliminary data.</text>
</comment>
<dbReference type="EMBL" id="BAAAMN010000048">
    <property type="protein sequence ID" value="GAA2042114.1"/>
    <property type="molecule type" value="Genomic_DNA"/>
</dbReference>
<dbReference type="RefSeq" id="WP_343958869.1">
    <property type="nucleotide sequence ID" value="NZ_BAAAMN010000048.1"/>
</dbReference>
<evidence type="ECO:0000313" key="2">
    <source>
        <dbReference type="EMBL" id="GAA2042114.1"/>
    </source>
</evidence>
<gene>
    <name evidence="2" type="ORF">GCM10009720_23410</name>
</gene>
<evidence type="ECO:0000313" key="3">
    <source>
        <dbReference type="Proteomes" id="UP001501461"/>
    </source>
</evidence>
<keyword evidence="3" id="KW-1185">Reference proteome</keyword>
<name>A0ABN2UXU3_9MICC</name>
<keyword evidence="1" id="KW-0472">Membrane</keyword>
<accession>A0ABN2UXU3</accession>
<sequence>MSPHKYTNSPQKPEAAKSATRLGFFGLLAEIVLFVMAVIIGVRFLIMGSQPGIVAWVLFAIGAVLAVDMVRRAIRAVRRSRAAQRLDE</sequence>
<dbReference type="Proteomes" id="UP001501461">
    <property type="component" value="Unassembled WGS sequence"/>
</dbReference>
<protein>
    <submittedName>
        <fullName evidence="2">Uncharacterized protein</fullName>
    </submittedName>
</protein>
<keyword evidence="1" id="KW-1133">Transmembrane helix</keyword>
<proteinExistence type="predicted"/>
<keyword evidence="1" id="KW-0812">Transmembrane</keyword>
<evidence type="ECO:0000256" key="1">
    <source>
        <dbReference type="SAM" id="Phobius"/>
    </source>
</evidence>
<reference evidence="2 3" key="1">
    <citation type="journal article" date="2019" name="Int. J. Syst. Evol. Microbiol.">
        <title>The Global Catalogue of Microorganisms (GCM) 10K type strain sequencing project: providing services to taxonomists for standard genome sequencing and annotation.</title>
        <authorList>
            <consortium name="The Broad Institute Genomics Platform"/>
            <consortium name="The Broad Institute Genome Sequencing Center for Infectious Disease"/>
            <person name="Wu L."/>
            <person name="Ma J."/>
        </authorList>
    </citation>
    <scope>NUCLEOTIDE SEQUENCE [LARGE SCALE GENOMIC DNA]</scope>
    <source>
        <strain evidence="2 3">JCM 13595</strain>
    </source>
</reference>
<feature type="transmembrane region" description="Helical" evidence="1">
    <location>
        <begin position="21"/>
        <end position="46"/>
    </location>
</feature>
<feature type="transmembrane region" description="Helical" evidence="1">
    <location>
        <begin position="52"/>
        <end position="70"/>
    </location>
</feature>
<organism evidence="2 3">
    <name type="scientific">Yaniella flava</name>
    <dbReference type="NCBI Taxonomy" id="287930"/>
    <lineage>
        <taxon>Bacteria</taxon>
        <taxon>Bacillati</taxon>
        <taxon>Actinomycetota</taxon>
        <taxon>Actinomycetes</taxon>
        <taxon>Micrococcales</taxon>
        <taxon>Micrococcaceae</taxon>
        <taxon>Yaniella</taxon>
    </lineage>
</organism>